<feature type="region of interest" description="Disordered" evidence="1">
    <location>
        <begin position="478"/>
        <end position="506"/>
    </location>
</feature>
<organism evidence="2 3">
    <name type="scientific">Vitis vinifera</name>
    <name type="common">Grape</name>
    <dbReference type="NCBI Taxonomy" id="29760"/>
    <lineage>
        <taxon>Eukaryota</taxon>
        <taxon>Viridiplantae</taxon>
        <taxon>Streptophyta</taxon>
        <taxon>Embryophyta</taxon>
        <taxon>Tracheophyta</taxon>
        <taxon>Spermatophyta</taxon>
        <taxon>Magnoliopsida</taxon>
        <taxon>eudicotyledons</taxon>
        <taxon>Gunneridae</taxon>
        <taxon>Pentapetalae</taxon>
        <taxon>rosids</taxon>
        <taxon>Vitales</taxon>
        <taxon>Vitaceae</taxon>
        <taxon>Viteae</taxon>
        <taxon>Vitis</taxon>
    </lineage>
</organism>
<comment type="caution">
    <text evidence="2">The sequence shown here is derived from an EMBL/GenBank/DDBJ whole genome shotgun (WGS) entry which is preliminary data.</text>
</comment>
<dbReference type="Proteomes" id="UP000288805">
    <property type="component" value="Unassembled WGS sequence"/>
</dbReference>
<dbReference type="AlphaFoldDB" id="A0A438HVH6"/>
<evidence type="ECO:0000313" key="2">
    <source>
        <dbReference type="EMBL" id="RVW88462.1"/>
    </source>
</evidence>
<dbReference type="EMBL" id="QGNW01000173">
    <property type="protein sequence ID" value="RVW88462.1"/>
    <property type="molecule type" value="Genomic_DNA"/>
</dbReference>
<evidence type="ECO:0000313" key="3">
    <source>
        <dbReference type="Proteomes" id="UP000288805"/>
    </source>
</evidence>
<reference evidence="2 3" key="1">
    <citation type="journal article" date="2018" name="PLoS Genet.">
        <title>Population sequencing reveals clonal diversity and ancestral inbreeding in the grapevine cultivar Chardonnay.</title>
        <authorList>
            <person name="Roach M.J."/>
            <person name="Johnson D.L."/>
            <person name="Bohlmann J."/>
            <person name="van Vuuren H.J."/>
            <person name="Jones S.J."/>
            <person name="Pretorius I.S."/>
            <person name="Schmidt S.A."/>
            <person name="Borneman A.R."/>
        </authorList>
    </citation>
    <scope>NUCLEOTIDE SEQUENCE [LARGE SCALE GENOMIC DNA]</scope>
    <source>
        <strain evidence="3">cv. Chardonnay</strain>
        <tissue evidence="2">Leaf</tissue>
    </source>
</reference>
<gene>
    <name evidence="2" type="primary">VvCHDp000001_470</name>
    <name evidence="2" type="ORF">CK203_043911</name>
</gene>
<sequence>MSLALTSPITLTKLNQQPMKMEINYGGTLYLRGGRSCFVVESKSFEILVKELGGKLKGCIWERSKERLIIEIGLLAGRRGTGSIEGKGQSFGWNSLAVRLRGLGVAPSGGLQVSKGPEELLRAKGGSKVQWREKGVELKSYADAVKRSSRRVSQSVWLEVGEREVRGRGFLLFDFESSSEAERVLVRGLRNIKENVIILDRWNLEVGCLCKDSSANEVWVRVIGLPLHLWSTEVFKRIGDGCGGFVAADESSFSSSELQWARILVKCVDREFPSTARIVVGWCRWEASTGKVAQGKEKKMVEHHMFFAMEVKGRRTAVEGRVGTIDGYVKGGKEFSFKRMDDSVFGLKGPCFRPNGGWPSASRPRTQTLSMERGVNGDADPLVLGEEPLATHPRAQTISMERGVNGDDDPIVGMTRVAMLMEVSTVVKRGSMTDEALRVESSRFDRAGAKEGALSGLVSVIEGEEQLPLSIILADGNNGELGTEGEKSSGGDGGGGGRNIESAPKDQEKKIKILSWNETKIQDMSRGIVHSLGVERFLGWGAMSARGAAGGVDGFLWTFTGVYGPTMKWYRELFWEELGVIQGSWSDPWCIGGDFNVVRFPSEPSREGRLTGSMRRFSEVIEELALRDLPLHEEPFTWSGGLNGLSRPVSDHFPILLDGDGVRRGPIPFRFENIWLKEEGFKELLKGWWQGFNYSGSYSFILIEKLKALKIKLKDWNSEVFGKVGANKRLALDKVSYWDNQERLRVLNEQDLEFDSIGVEEAARLEEMFSMEEVSLALSDLNGDKAPGPDGFSLAFWQFCWDFVKDEIIGCRIRGREGVGIQVLHLLFADDTLVFCEDSQEQLTFLSWLLLWFEATSGLRINLNKSEILPMGRVENAELLAAELGCKKRLALWKRQFISKGGRITLIRSTLGFSLGGGVLEKRPHLVKWAVVCSHKKKGGLGIRNLSTLNRAFLCKWSWHFAVEGDSYWKLIISMKFGVERGGWSTRGVRRTMGWGFGRKSVRKAFPSLFDLAVSKDAWVADCWDSMGEEGGWTPCFLRPFNDWEVEEVERFLSTIQGKRLNADVEDRMVWKETKNEIFIVKSLYNSLDHSCAVPFPWSIIWSPYVPTKVGFFAWEASWGKVLT</sequence>
<proteinExistence type="predicted"/>
<name>A0A438HVH6_VITVI</name>
<dbReference type="InterPro" id="IPR036691">
    <property type="entry name" value="Endo/exonu/phosph_ase_sf"/>
</dbReference>
<dbReference type="Gene3D" id="3.60.10.10">
    <property type="entry name" value="Endonuclease/exonuclease/phosphatase"/>
    <property type="match status" value="1"/>
</dbReference>
<protein>
    <submittedName>
        <fullName evidence="2">Putative ribonuclease H protein</fullName>
    </submittedName>
</protein>
<dbReference type="SUPFAM" id="SSF56219">
    <property type="entry name" value="DNase I-like"/>
    <property type="match status" value="1"/>
</dbReference>
<dbReference type="PANTHER" id="PTHR34427:SF5">
    <property type="entry name" value="DUF4283 DOMAIN-CONTAINING PROTEIN"/>
    <property type="match status" value="1"/>
</dbReference>
<dbReference type="PANTHER" id="PTHR34427">
    <property type="entry name" value="DUF4283 DOMAIN PROTEIN"/>
    <property type="match status" value="1"/>
</dbReference>
<evidence type="ECO:0000256" key="1">
    <source>
        <dbReference type="SAM" id="MobiDB-lite"/>
    </source>
</evidence>
<accession>A0A438HVH6</accession>